<reference evidence="1" key="1">
    <citation type="journal article" date="2020" name="Stud. Mycol.">
        <title>101 Dothideomycetes genomes: a test case for predicting lifestyles and emergence of pathogens.</title>
        <authorList>
            <person name="Haridas S."/>
            <person name="Albert R."/>
            <person name="Binder M."/>
            <person name="Bloem J."/>
            <person name="Labutti K."/>
            <person name="Salamov A."/>
            <person name="Andreopoulos B."/>
            <person name="Baker S."/>
            <person name="Barry K."/>
            <person name="Bills G."/>
            <person name="Bluhm B."/>
            <person name="Cannon C."/>
            <person name="Castanera R."/>
            <person name="Culley D."/>
            <person name="Daum C."/>
            <person name="Ezra D."/>
            <person name="Gonzalez J."/>
            <person name="Henrissat B."/>
            <person name="Kuo A."/>
            <person name="Liang C."/>
            <person name="Lipzen A."/>
            <person name="Lutzoni F."/>
            <person name="Magnuson J."/>
            <person name="Mondo S."/>
            <person name="Nolan M."/>
            <person name="Ohm R."/>
            <person name="Pangilinan J."/>
            <person name="Park H.-J."/>
            <person name="Ramirez L."/>
            <person name="Alfaro M."/>
            <person name="Sun H."/>
            <person name="Tritt A."/>
            <person name="Yoshinaga Y."/>
            <person name="Zwiers L.-H."/>
            <person name="Turgeon B."/>
            <person name="Goodwin S."/>
            <person name="Spatafora J."/>
            <person name="Crous P."/>
            <person name="Grigoriev I."/>
        </authorList>
    </citation>
    <scope>NUCLEOTIDE SEQUENCE</scope>
    <source>
        <strain evidence="1">CBS 627.86</strain>
    </source>
</reference>
<organism evidence="1 2">
    <name type="scientific">Lophiotrema nucula</name>
    <dbReference type="NCBI Taxonomy" id="690887"/>
    <lineage>
        <taxon>Eukaryota</taxon>
        <taxon>Fungi</taxon>
        <taxon>Dikarya</taxon>
        <taxon>Ascomycota</taxon>
        <taxon>Pezizomycotina</taxon>
        <taxon>Dothideomycetes</taxon>
        <taxon>Pleosporomycetidae</taxon>
        <taxon>Pleosporales</taxon>
        <taxon>Lophiotremataceae</taxon>
        <taxon>Lophiotrema</taxon>
    </lineage>
</organism>
<protein>
    <submittedName>
        <fullName evidence="1">Uncharacterized protein</fullName>
    </submittedName>
</protein>
<proteinExistence type="predicted"/>
<dbReference type="AlphaFoldDB" id="A0A6A5YRH4"/>
<dbReference type="Proteomes" id="UP000799770">
    <property type="component" value="Unassembled WGS sequence"/>
</dbReference>
<sequence>MRRGQPRLLEQETCLRSFSLCESRRLRSRRDAMAAMVGLKSPSEEVAMVGCVGGHNCTCGQVFTGLAGTCRSASNAVATRQDDGPKIPQQKSVRPGAGVSLTRCGRWPGRHVRGCCRYLVSTQCLWRPVPCVDGPPNELHACATSIFRTSDVRISPTLSLVEATLNNMLPASSCKKKSAPCLVLQYLLWEWMLFR</sequence>
<evidence type="ECO:0000313" key="1">
    <source>
        <dbReference type="EMBL" id="KAF2109706.1"/>
    </source>
</evidence>
<accession>A0A6A5YRH4</accession>
<evidence type="ECO:0000313" key="2">
    <source>
        <dbReference type="Proteomes" id="UP000799770"/>
    </source>
</evidence>
<gene>
    <name evidence="1" type="ORF">BDV96DRAFT_585212</name>
</gene>
<name>A0A6A5YRH4_9PLEO</name>
<dbReference type="EMBL" id="ML977341">
    <property type="protein sequence ID" value="KAF2109706.1"/>
    <property type="molecule type" value="Genomic_DNA"/>
</dbReference>
<keyword evidence="2" id="KW-1185">Reference proteome</keyword>